<dbReference type="AlphaFoldDB" id="A0A448WVR1"/>
<organism evidence="1 2">
    <name type="scientific">Protopolystoma xenopodis</name>
    <dbReference type="NCBI Taxonomy" id="117903"/>
    <lineage>
        <taxon>Eukaryota</taxon>
        <taxon>Metazoa</taxon>
        <taxon>Spiralia</taxon>
        <taxon>Lophotrochozoa</taxon>
        <taxon>Platyhelminthes</taxon>
        <taxon>Monogenea</taxon>
        <taxon>Polyopisthocotylea</taxon>
        <taxon>Polystomatidea</taxon>
        <taxon>Polystomatidae</taxon>
        <taxon>Protopolystoma</taxon>
    </lineage>
</organism>
<gene>
    <name evidence="1" type="ORF">PXEA_LOCUS14875</name>
</gene>
<dbReference type="EMBL" id="CAAALY010051335">
    <property type="protein sequence ID" value="VEL21435.1"/>
    <property type="molecule type" value="Genomic_DNA"/>
</dbReference>
<keyword evidence="2" id="KW-1185">Reference proteome</keyword>
<comment type="caution">
    <text evidence="1">The sequence shown here is derived from an EMBL/GenBank/DDBJ whole genome shotgun (WGS) entry which is preliminary data.</text>
</comment>
<evidence type="ECO:0000313" key="2">
    <source>
        <dbReference type="Proteomes" id="UP000784294"/>
    </source>
</evidence>
<sequence>MGTVDAGLYPCAVDMRPVQIFGLSLTGMVRRETICLTVGFSSSLAPPLQIAKLMKCPLDYNEPKSHHDNIMEWQVKQRAAYLARSSNESMLPDGAQLQGISEPLSVRSPEFYWFYNQVMRY</sequence>
<evidence type="ECO:0000313" key="1">
    <source>
        <dbReference type="EMBL" id="VEL21435.1"/>
    </source>
</evidence>
<proteinExistence type="predicted"/>
<protein>
    <submittedName>
        <fullName evidence="1">Uncharacterized protein</fullName>
    </submittedName>
</protein>
<accession>A0A448WVR1</accession>
<dbReference type="Proteomes" id="UP000784294">
    <property type="component" value="Unassembled WGS sequence"/>
</dbReference>
<name>A0A448WVR1_9PLAT</name>
<reference evidence="1" key="1">
    <citation type="submission" date="2018-11" db="EMBL/GenBank/DDBJ databases">
        <authorList>
            <consortium name="Pathogen Informatics"/>
        </authorList>
    </citation>
    <scope>NUCLEOTIDE SEQUENCE</scope>
</reference>